<reference evidence="1 2" key="1">
    <citation type="submission" date="2017-07" db="EMBL/GenBank/DDBJ databases">
        <title>Mechanisms for carbon and nitrogen cycling indicate functional differentiation within the Candidate Phyla Radiation.</title>
        <authorList>
            <person name="Danczak R.E."/>
            <person name="Johnston M.D."/>
            <person name="Kenah C."/>
            <person name="Slattery M."/>
            <person name="Wrighton K.C."/>
            <person name="Wilkins M.J."/>
        </authorList>
    </citation>
    <scope>NUCLEOTIDE SEQUENCE [LARGE SCALE GENOMIC DNA]</scope>
    <source>
        <strain evidence="1">Athens1014_28</strain>
    </source>
</reference>
<sequence>MVEIKQLLDSAESQIRKAKSLIFSGEIEDKAKEFLENDHLPENIIEGVFDGLDFVAPGGKKYPIAPNYSSKSKLVTGDHLKLTILEDGSFVYKQINPVEREKVIGVLESVSDDWQINVEGKLYNVLTASVTYYKAKTGDKIAALVPAEGESNWAAMDNVISD</sequence>
<evidence type="ECO:0000313" key="2">
    <source>
        <dbReference type="Proteomes" id="UP000316495"/>
    </source>
</evidence>
<dbReference type="EMBL" id="VMGN01000011">
    <property type="protein sequence ID" value="TSC94514.1"/>
    <property type="molecule type" value="Genomic_DNA"/>
</dbReference>
<accession>A0A554LP01</accession>
<gene>
    <name evidence="1" type="ORF">Athens101428_263</name>
</gene>
<evidence type="ECO:0000313" key="1">
    <source>
        <dbReference type="EMBL" id="TSC94514.1"/>
    </source>
</evidence>
<evidence type="ECO:0008006" key="3">
    <source>
        <dbReference type="Google" id="ProtNLM"/>
    </source>
</evidence>
<comment type="caution">
    <text evidence="1">The sequence shown here is derived from an EMBL/GenBank/DDBJ whole genome shotgun (WGS) entry which is preliminary data.</text>
</comment>
<dbReference type="AlphaFoldDB" id="A0A554LP01"/>
<dbReference type="Proteomes" id="UP000316495">
    <property type="component" value="Unassembled WGS sequence"/>
</dbReference>
<protein>
    <recommendedName>
        <fullName evidence="3">50S ribosomal protein L7/L12</fullName>
    </recommendedName>
</protein>
<proteinExistence type="predicted"/>
<organism evidence="1 2">
    <name type="scientific">Candidatus Berkelbacteria bacterium Athens1014_28</name>
    <dbReference type="NCBI Taxonomy" id="2017145"/>
    <lineage>
        <taxon>Bacteria</taxon>
        <taxon>Candidatus Berkelbacteria</taxon>
    </lineage>
</organism>
<name>A0A554LP01_9BACT</name>